<accession>B3E9G3</accession>
<protein>
    <submittedName>
        <fullName evidence="2">Uncharacterized protein</fullName>
    </submittedName>
</protein>
<dbReference type="eggNOG" id="ENOG503320G">
    <property type="taxonomic scope" value="Bacteria"/>
</dbReference>
<keyword evidence="1" id="KW-1133">Transmembrane helix</keyword>
<reference evidence="2 3" key="1">
    <citation type="submission" date="2008-05" db="EMBL/GenBank/DDBJ databases">
        <title>Complete sequence of chromosome of Geobacter lovleyi SZ.</title>
        <authorList>
            <consortium name="US DOE Joint Genome Institute"/>
            <person name="Lucas S."/>
            <person name="Copeland A."/>
            <person name="Lapidus A."/>
            <person name="Glavina del Rio T."/>
            <person name="Dalin E."/>
            <person name="Tice H."/>
            <person name="Bruce D."/>
            <person name="Goodwin L."/>
            <person name="Pitluck S."/>
            <person name="Chertkov O."/>
            <person name="Meincke L."/>
            <person name="Brettin T."/>
            <person name="Detter J.C."/>
            <person name="Han C."/>
            <person name="Tapia R."/>
            <person name="Kuske C.R."/>
            <person name="Schmutz J."/>
            <person name="Larimer F."/>
            <person name="Land M."/>
            <person name="Hauser L."/>
            <person name="Kyrpides N."/>
            <person name="Mikhailova N."/>
            <person name="Sung Y."/>
            <person name="Fletcher K.E."/>
            <person name="Ritalahti K.M."/>
            <person name="Loeffler F.E."/>
            <person name="Richardson P."/>
        </authorList>
    </citation>
    <scope>NUCLEOTIDE SEQUENCE [LARGE SCALE GENOMIC DNA]</scope>
    <source>
        <strain evidence="3">ATCC BAA-1151 / DSM 17278 / SZ</strain>
    </source>
</reference>
<dbReference type="KEGG" id="glo:Glov_0092"/>
<dbReference type="HOGENOM" id="CLU_936666_0_0_7"/>
<evidence type="ECO:0000313" key="3">
    <source>
        <dbReference type="Proteomes" id="UP000002420"/>
    </source>
</evidence>
<evidence type="ECO:0000256" key="1">
    <source>
        <dbReference type="SAM" id="Phobius"/>
    </source>
</evidence>
<feature type="transmembrane region" description="Helical" evidence="1">
    <location>
        <begin position="71"/>
        <end position="97"/>
    </location>
</feature>
<keyword evidence="1" id="KW-0812">Transmembrane</keyword>
<dbReference type="AlphaFoldDB" id="B3E9G3"/>
<organism evidence="2 3">
    <name type="scientific">Trichlorobacter lovleyi (strain ATCC BAA-1151 / DSM 17278 / SZ)</name>
    <name type="common">Geobacter lovleyi</name>
    <dbReference type="NCBI Taxonomy" id="398767"/>
    <lineage>
        <taxon>Bacteria</taxon>
        <taxon>Pseudomonadati</taxon>
        <taxon>Thermodesulfobacteriota</taxon>
        <taxon>Desulfuromonadia</taxon>
        <taxon>Geobacterales</taxon>
        <taxon>Geobacteraceae</taxon>
        <taxon>Trichlorobacter</taxon>
    </lineage>
</organism>
<name>B3E9G3_TRIL1</name>
<evidence type="ECO:0000313" key="2">
    <source>
        <dbReference type="EMBL" id="ACD93829.1"/>
    </source>
</evidence>
<dbReference type="Proteomes" id="UP000002420">
    <property type="component" value="Chromosome"/>
</dbReference>
<gene>
    <name evidence="2" type="ordered locus">Glov_0092</name>
</gene>
<keyword evidence="1" id="KW-0472">Membrane</keyword>
<sequence>MTLCISYRHFNREAYDQAMALSDSRLTVVRNKNVENGFVNIPSDTEICHQNDFGIKLHVMKSDRKRGRRDIVASVAGAVSLGLQSIIHLEAVIIGLLGGAKFDQLIEIIDETIDNFWRTAYDKEIEYLFMLADDSGRTRIFEKIGTPREVYPLEEVPNEHGVYFGVIGDRKNEIKGIILCEVNKLLICKPRMPIETALEIACVRAIRREIEDPQNLLVGGNIQAAAMKGHEGYYLSAQYDNHLSFRSASYPSQINISRFPLMHPLWPFNSEIYNPRNAIEEIQEHVVTDC</sequence>
<proteinExistence type="predicted"/>
<dbReference type="EMBL" id="CP001089">
    <property type="protein sequence ID" value="ACD93829.1"/>
    <property type="molecule type" value="Genomic_DNA"/>
</dbReference>
<keyword evidence="3" id="KW-1185">Reference proteome</keyword>
<dbReference type="STRING" id="398767.Glov_0092"/>